<evidence type="ECO:0000313" key="1">
    <source>
        <dbReference type="EMBL" id="OMJ20076.1"/>
    </source>
</evidence>
<keyword evidence="2" id="KW-1185">Reference proteome</keyword>
<proteinExistence type="predicted"/>
<comment type="caution">
    <text evidence="1">The sequence shown here is derived from an EMBL/GenBank/DDBJ whole genome shotgun (WGS) entry which is preliminary data.</text>
</comment>
<dbReference type="AlphaFoldDB" id="A0A1R1XZY9"/>
<evidence type="ECO:0000313" key="2">
    <source>
        <dbReference type="Proteomes" id="UP000187429"/>
    </source>
</evidence>
<protein>
    <submittedName>
        <fullName evidence="1">Uncharacterized protein</fullName>
    </submittedName>
</protein>
<organism evidence="1 2">
    <name type="scientific">Smittium culicis</name>
    <dbReference type="NCBI Taxonomy" id="133412"/>
    <lineage>
        <taxon>Eukaryota</taxon>
        <taxon>Fungi</taxon>
        <taxon>Fungi incertae sedis</taxon>
        <taxon>Zoopagomycota</taxon>
        <taxon>Kickxellomycotina</taxon>
        <taxon>Harpellomycetes</taxon>
        <taxon>Harpellales</taxon>
        <taxon>Legeriomycetaceae</taxon>
        <taxon>Smittium</taxon>
    </lineage>
</organism>
<sequence length="111" mass="12102">MAVPERSVITKMLLNKNRPDDKNPKTTATHRTIQKMLYISVVGTQNGPHRSGPFAFTSMSNTNSFLNESARYILFNSKSVSILKYLVQYCIAQIPCVPVAGASENAGPVGA</sequence>
<accession>A0A1R1XZY9</accession>
<dbReference type="Proteomes" id="UP000187429">
    <property type="component" value="Unassembled WGS sequence"/>
</dbReference>
<dbReference type="EMBL" id="LSSM01002851">
    <property type="protein sequence ID" value="OMJ20076.1"/>
    <property type="molecule type" value="Genomic_DNA"/>
</dbReference>
<name>A0A1R1XZY9_9FUNG</name>
<reference evidence="2" key="1">
    <citation type="submission" date="2017-01" db="EMBL/GenBank/DDBJ databases">
        <authorList>
            <person name="Wang Y."/>
            <person name="White M."/>
            <person name="Kvist S."/>
            <person name="Moncalvo J.-M."/>
        </authorList>
    </citation>
    <scope>NUCLEOTIDE SEQUENCE [LARGE SCALE GENOMIC DNA]</scope>
    <source>
        <strain evidence="2">ID-206-W2</strain>
    </source>
</reference>
<gene>
    <name evidence="1" type="ORF">AYI69_g6356</name>
</gene>
<dbReference type="OrthoDB" id="10318411at2759"/>